<dbReference type="InterPro" id="IPR002328">
    <property type="entry name" value="ADH_Zn_CS"/>
</dbReference>
<dbReference type="InterPro" id="IPR011032">
    <property type="entry name" value="GroES-like_sf"/>
</dbReference>
<evidence type="ECO:0000256" key="4">
    <source>
        <dbReference type="RuleBase" id="RU361277"/>
    </source>
</evidence>
<dbReference type="Pfam" id="PF00107">
    <property type="entry name" value="ADH_zinc_N"/>
    <property type="match status" value="1"/>
</dbReference>
<reference evidence="6" key="1">
    <citation type="journal article" date="2020" name="mSystems">
        <title>Genome- and Community-Level Interaction Insights into Carbon Utilization and Element Cycling Functions of Hydrothermarchaeota in Hydrothermal Sediment.</title>
        <authorList>
            <person name="Zhou Z."/>
            <person name="Liu Y."/>
            <person name="Xu W."/>
            <person name="Pan J."/>
            <person name="Luo Z.H."/>
            <person name="Li M."/>
        </authorList>
    </citation>
    <scope>NUCLEOTIDE SEQUENCE [LARGE SCALE GENOMIC DNA]</scope>
    <source>
        <strain evidence="6">SpSt-82</strain>
    </source>
</reference>
<dbReference type="SMART" id="SM00829">
    <property type="entry name" value="PKS_ER"/>
    <property type="match status" value="1"/>
</dbReference>
<comment type="caution">
    <text evidence="6">The sequence shown here is derived from an EMBL/GenBank/DDBJ whole genome shotgun (WGS) entry which is preliminary data.</text>
</comment>
<feature type="domain" description="Enoyl reductase (ER)" evidence="5">
    <location>
        <begin position="25"/>
        <end position="328"/>
    </location>
</feature>
<keyword evidence="3" id="KW-0560">Oxidoreductase</keyword>
<comment type="similarity">
    <text evidence="4">Belongs to the zinc-containing alcohol dehydrogenase family.</text>
</comment>
<keyword evidence="2 4" id="KW-0862">Zinc</keyword>
<dbReference type="PANTHER" id="PTHR43401:SF2">
    <property type="entry name" value="L-THREONINE 3-DEHYDROGENASE"/>
    <property type="match status" value="1"/>
</dbReference>
<dbReference type="PROSITE" id="PS00059">
    <property type="entry name" value="ADH_ZINC"/>
    <property type="match status" value="1"/>
</dbReference>
<dbReference type="PANTHER" id="PTHR43401">
    <property type="entry name" value="L-THREONINE 3-DEHYDROGENASE"/>
    <property type="match status" value="1"/>
</dbReference>
<sequence>MFPLEDQKERSCVHVATRMKAVRLHAPGDLRVEEVEIPEINDHQVLVRVRAVGVCGSDPGRVMKKGTYSYPMTIGHEFAGEVVKVGARVTSCKPGDRVTVAPLIPCGTCDYCKTGKFNLCDRYSYYGSRVDGAMAEYVAVEECDVLQLPEGLDFESGACTDPVAIAFHALRQGNLKAGESVAILGIGPIGLFAVQWARVMGAREIFAVDIFDEKLEIARNLGADHVINARKEDPVAFVLARTGGAGVECVVEIAGSRITQEQGLRMAKKEGTVVFCGISYDDLIIPSATLDGILRKEIRIVGAWNSVFSPLPVNEWQIALHFMARGLIRCQPVISHRFRLEEAPEVFQRLWKREEFFNKVLFIP</sequence>
<dbReference type="InterPro" id="IPR036291">
    <property type="entry name" value="NAD(P)-bd_dom_sf"/>
</dbReference>
<keyword evidence="1 4" id="KW-0479">Metal-binding</keyword>
<evidence type="ECO:0000256" key="1">
    <source>
        <dbReference type="ARBA" id="ARBA00022723"/>
    </source>
</evidence>
<dbReference type="InterPro" id="IPR020843">
    <property type="entry name" value="ER"/>
</dbReference>
<name>A0A7V4TGG7_9BACT</name>
<dbReference type="SUPFAM" id="SSF50129">
    <property type="entry name" value="GroES-like"/>
    <property type="match status" value="1"/>
</dbReference>
<dbReference type="SUPFAM" id="SSF51735">
    <property type="entry name" value="NAD(P)-binding Rossmann-fold domains"/>
    <property type="match status" value="1"/>
</dbReference>
<dbReference type="InterPro" id="IPR050129">
    <property type="entry name" value="Zn_alcohol_dh"/>
</dbReference>
<evidence type="ECO:0000313" key="6">
    <source>
        <dbReference type="EMBL" id="HGY38844.1"/>
    </source>
</evidence>
<dbReference type="GO" id="GO:0008270">
    <property type="term" value="F:zinc ion binding"/>
    <property type="evidence" value="ECO:0007669"/>
    <property type="project" value="InterPro"/>
</dbReference>
<evidence type="ECO:0000259" key="5">
    <source>
        <dbReference type="SMART" id="SM00829"/>
    </source>
</evidence>
<dbReference type="Gene3D" id="3.90.180.10">
    <property type="entry name" value="Medium-chain alcohol dehydrogenases, catalytic domain"/>
    <property type="match status" value="1"/>
</dbReference>
<proteinExistence type="inferred from homology"/>
<gene>
    <name evidence="6" type="ORF">ENW11_03410</name>
</gene>
<dbReference type="GO" id="GO:0016616">
    <property type="term" value="F:oxidoreductase activity, acting on the CH-OH group of donors, NAD or NADP as acceptor"/>
    <property type="evidence" value="ECO:0007669"/>
    <property type="project" value="UniProtKB-ARBA"/>
</dbReference>
<dbReference type="Gene3D" id="3.40.50.720">
    <property type="entry name" value="NAD(P)-binding Rossmann-like Domain"/>
    <property type="match status" value="1"/>
</dbReference>
<dbReference type="AlphaFoldDB" id="A0A7V4TGG7"/>
<dbReference type="EMBL" id="DTIY01000024">
    <property type="protein sequence ID" value="HGY38844.1"/>
    <property type="molecule type" value="Genomic_DNA"/>
</dbReference>
<organism evidence="6">
    <name type="scientific">Candidatus Caldatribacterium saccharofermentans</name>
    <dbReference type="NCBI Taxonomy" id="1454753"/>
    <lineage>
        <taxon>Bacteria</taxon>
        <taxon>Pseudomonadati</taxon>
        <taxon>Atribacterota</taxon>
        <taxon>Atribacteria</taxon>
        <taxon>Atribacterales</taxon>
        <taxon>Candidatus Caldatribacteriaceae</taxon>
        <taxon>Candidatus Caldatribacterium</taxon>
    </lineage>
</organism>
<dbReference type="InterPro" id="IPR013149">
    <property type="entry name" value="ADH-like_C"/>
</dbReference>
<dbReference type="Pfam" id="PF08240">
    <property type="entry name" value="ADH_N"/>
    <property type="match status" value="1"/>
</dbReference>
<accession>A0A7V4TGG7</accession>
<evidence type="ECO:0000256" key="2">
    <source>
        <dbReference type="ARBA" id="ARBA00022833"/>
    </source>
</evidence>
<protein>
    <submittedName>
        <fullName evidence="6">Galactitol-1-phosphate 5-dehydrogenase</fullName>
    </submittedName>
</protein>
<comment type="cofactor">
    <cofactor evidence="4">
        <name>Zn(2+)</name>
        <dbReference type="ChEBI" id="CHEBI:29105"/>
    </cofactor>
</comment>
<dbReference type="InterPro" id="IPR013154">
    <property type="entry name" value="ADH-like_N"/>
</dbReference>
<evidence type="ECO:0000256" key="3">
    <source>
        <dbReference type="ARBA" id="ARBA00023002"/>
    </source>
</evidence>
<dbReference type="CDD" id="cd08236">
    <property type="entry name" value="sugar_DH"/>
    <property type="match status" value="1"/>
</dbReference>